<dbReference type="GO" id="GO:0004222">
    <property type="term" value="F:metalloendopeptidase activity"/>
    <property type="evidence" value="ECO:0007669"/>
    <property type="project" value="InterPro"/>
</dbReference>
<dbReference type="PROSITE" id="PS51257">
    <property type="entry name" value="PROKAR_LIPOPROTEIN"/>
    <property type="match status" value="1"/>
</dbReference>
<dbReference type="PANTHER" id="PTHR11733:SF241">
    <property type="entry name" value="GH26575P-RELATED"/>
    <property type="match status" value="1"/>
</dbReference>
<dbReference type="InterPro" id="IPR000718">
    <property type="entry name" value="Peptidase_M13"/>
</dbReference>
<organism evidence="4 5">
    <name type="scientific">Rhipicephalus microplus</name>
    <name type="common">Cattle tick</name>
    <name type="synonym">Boophilus microplus</name>
    <dbReference type="NCBI Taxonomy" id="6941"/>
    <lineage>
        <taxon>Eukaryota</taxon>
        <taxon>Metazoa</taxon>
        <taxon>Ecdysozoa</taxon>
        <taxon>Arthropoda</taxon>
        <taxon>Chelicerata</taxon>
        <taxon>Arachnida</taxon>
        <taxon>Acari</taxon>
        <taxon>Parasitiformes</taxon>
        <taxon>Ixodida</taxon>
        <taxon>Ixodoidea</taxon>
        <taxon>Ixodidae</taxon>
        <taxon>Rhipicephalinae</taxon>
        <taxon>Rhipicephalus</taxon>
        <taxon>Boophilus</taxon>
    </lineage>
</organism>
<gene>
    <name evidence="4" type="ORF">HPB51_000668</name>
</gene>
<dbReference type="Proteomes" id="UP000821866">
    <property type="component" value="Unassembled WGS sequence"/>
</dbReference>
<dbReference type="InterPro" id="IPR008753">
    <property type="entry name" value="Peptidase_M13_N"/>
</dbReference>
<dbReference type="EMBL" id="JABSTU010000007">
    <property type="protein sequence ID" value="KAH8024704.1"/>
    <property type="molecule type" value="Genomic_DNA"/>
</dbReference>
<comment type="caution">
    <text evidence="4">The sequence shown here is derived from an EMBL/GenBank/DDBJ whole genome shotgun (WGS) entry which is preliminary data.</text>
</comment>
<accession>A0A9J6DS66</accession>
<dbReference type="InterPro" id="IPR024079">
    <property type="entry name" value="MetalloPept_cat_dom_sf"/>
</dbReference>
<feature type="domain" description="Peptidase M13 N-terminal" evidence="3">
    <location>
        <begin position="66"/>
        <end position="354"/>
    </location>
</feature>
<keyword evidence="2" id="KW-0472">Membrane</keyword>
<evidence type="ECO:0000313" key="4">
    <source>
        <dbReference type="EMBL" id="KAH8024704.1"/>
    </source>
</evidence>
<sequence length="693" mass="77515">MTLKRCRTLTTIVVIGIMSCVGTVLFALTMTRDGHRSVTASCNWTSCPDSHTEATVHSSGRNATECRSFYDFVCARHRHARPLLHQQAALALITRVNVSLSSFPALSEAFLRGSCPGHYILLGLDHYRACVLGNLPPTEWEQVARLLRRLGLAGWPLAKARPLNRSPWDLAGVIDFNLGVFPLVRLSLRRHYGRVTLQVERTLLPLRLHQLSVPPPRDLVSYLRIVEKALSMLHDRGRTSVKDSGLYRNAAASIVELEQSLEQAEPRDAFLYGARLIRLGDLPRSHHWDWSEYIAIVRDDSTLLSRANLSLLVHEPEHLALATEILGKTSAAVLFNYLGYRTLTHLAPLLPTEAHFLLQLAPWADVGPSPLFAGCLRLLAHLNPHALSFFAALKPGEAKYMLSRGSRHSVDTLFRTAQRATADVVDMLPWRKKDVGMRRVRALLETRLVLGEFHGSKSSQKQCVQGSPVFWPLKGGILEAVLRVQSARSNAFWLAKSPDDGLDSRHQVEPFSMRADYFEEPNVVYASPALSAALEYRPLGDVQAAAPLVEALLRAALPGEPHELLRVPVSQLRCLARNLGISQYSGHMPDQLRELLHPSVLLKLVSRGRNESSALLPVLKQRKLSQRQLLFVHWASTLCDSPQLQKRLRRYKVVPTRRRIDVTLANHAAFHEAWRCPRGTVMHRSSACPPLTA</sequence>
<keyword evidence="2" id="KW-0812">Transmembrane</keyword>
<protein>
    <recommendedName>
        <fullName evidence="3">Peptidase M13 N-terminal domain-containing protein</fullName>
    </recommendedName>
</protein>
<dbReference type="SUPFAM" id="SSF55486">
    <property type="entry name" value="Metalloproteases ('zincins'), catalytic domain"/>
    <property type="match status" value="2"/>
</dbReference>
<reference evidence="4" key="2">
    <citation type="submission" date="2021-09" db="EMBL/GenBank/DDBJ databases">
        <authorList>
            <person name="Jia N."/>
            <person name="Wang J."/>
            <person name="Shi W."/>
            <person name="Du L."/>
            <person name="Sun Y."/>
            <person name="Zhan W."/>
            <person name="Jiang J."/>
            <person name="Wang Q."/>
            <person name="Zhang B."/>
            <person name="Ji P."/>
            <person name="Sakyi L.B."/>
            <person name="Cui X."/>
            <person name="Yuan T."/>
            <person name="Jiang B."/>
            <person name="Yang W."/>
            <person name="Lam T.T.-Y."/>
            <person name="Chang Q."/>
            <person name="Ding S."/>
            <person name="Wang X."/>
            <person name="Zhu J."/>
            <person name="Ruan X."/>
            <person name="Zhao L."/>
            <person name="Wei J."/>
            <person name="Que T."/>
            <person name="Du C."/>
            <person name="Cheng J."/>
            <person name="Dai P."/>
            <person name="Han X."/>
            <person name="Huang E."/>
            <person name="Gao Y."/>
            <person name="Liu J."/>
            <person name="Shao H."/>
            <person name="Ye R."/>
            <person name="Li L."/>
            <person name="Wei W."/>
            <person name="Wang X."/>
            <person name="Wang C."/>
            <person name="Huo Q."/>
            <person name="Li W."/>
            <person name="Guo W."/>
            <person name="Chen H."/>
            <person name="Chen S."/>
            <person name="Zhou L."/>
            <person name="Zhou L."/>
            <person name="Ni X."/>
            <person name="Tian J."/>
            <person name="Zhou Y."/>
            <person name="Sheng Y."/>
            <person name="Liu T."/>
            <person name="Pan Y."/>
            <person name="Xia L."/>
            <person name="Li J."/>
            <person name="Zhao F."/>
            <person name="Cao W."/>
        </authorList>
    </citation>
    <scope>NUCLEOTIDE SEQUENCE</scope>
    <source>
        <strain evidence="4">Rmic-2018</strain>
        <tissue evidence="4">Larvae</tissue>
    </source>
</reference>
<dbReference type="PANTHER" id="PTHR11733">
    <property type="entry name" value="ZINC METALLOPROTEASE FAMILY M13 NEPRILYSIN-RELATED"/>
    <property type="match status" value="1"/>
</dbReference>
<evidence type="ECO:0000256" key="1">
    <source>
        <dbReference type="ARBA" id="ARBA00007357"/>
    </source>
</evidence>
<name>A0A9J6DS66_RHIMP</name>
<dbReference type="Gene3D" id="3.40.390.10">
    <property type="entry name" value="Collagenase (Catalytic Domain)"/>
    <property type="match status" value="1"/>
</dbReference>
<reference evidence="4" key="1">
    <citation type="journal article" date="2020" name="Cell">
        <title>Large-Scale Comparative Analyses of Tick Genomes Elucidate Their Genetic Diversity and Vector Capacities.</title>
        <authorList>
            <consortium name="Tick Genome and Microbiome Consortium (TIGMIC)"/>
            <person name="Jia N."/>
            <person name="Wang J."/>
            <person name="Shi W."/>
            <person name="Du L."/>
            <person name="Sun Y."/>
            <person name="Zhan W."/>
            <person name="Jiang J.F."/>
            <person name="Wang Q."/>
            <person name="Zhang B."/>
            <person name="Ji P."/>
            <person name="Bell-Sakyi L."/>
            <person name="Cui X.M."/>
            <person name="Yuan T.T."/>
            <person name="Jiang B.G."/>
            <person name="Yang W.F."/>
            <person name="Lam T.T."/>
            <person name="Chang Q.C."/>
            <person name="Ding S.J."/>
            <person name="Wang X.J."/>
            <person name="Zhu J.G."/>
            <person name="Ruan X.D."/>
            <person name="Zhao L."/>
            <person name="Wei J.T."/>
            <person name="Ye R.Z."/>
            <person name="Que T.C."/>
            <person name="Du C.H."/>
            <person name="Zhou Y.H."/>
            <person name="Cheng J.X."/>
            <person name="Dai P.F."/>
            <person name="Guo W.B."/>
            <person name="Han X.H."/>
            <person name="Huang E.J."/>
            <person name="Li L.F."/>
            <person name="Wei W."/>
            <person name="Gao Y.C."/>
            <person name="Liu J.Z."/>
            <person name="Shao H.Z."/>
            <person name="Wang X."/>
            <person name="Wang C.C."/>
            <person name="Yang T.C."/>
            <person name="Huo Q.B."/>
            <person name="Li W."/>
            <person name="Chen H.Y."/>
            <person name="Chen S.E."/>
            <person name="Zhou L.G."/>
            <person name="Ni X.B."/>
            <person name="Tian J.H."/>
            <person name="Sheng Y."/>
            <person name="Liu T."/>
            <person name="Pan Y.S."/>
            <person name="Xia L.Y."/>
            <person name="Li J."/>
            <person name="Zhao F."/>
            <person name="Cao W.C."/>
        </authorList>
    </citation>
    <scope>NUCLEOTIDE SEQUENCE</scope>
    <source>
        <strain evidence="4">Rmic-2018</strain>
    </source>
</reference>
<evidence type="ECO:0000259" key="3">
    <source>
        <dbReference type="Pfam" id="PF05649"/>
    </source>
</evidence>
<proteinExistence type="inferred from homology"/>
<feature type="transmembrane region" description="Helical" evidence="2">
    <location>
        <begin position="12"/>
        <end position="30"/>
    </location>
</feature>
<dbReference type="Gene3D" id="1.10.1380.10">
    <property type="entry name" value="Neutral endopeptidase , domain2"/>
    <property type="match status" value="1"/>
</dbReference>
<keyword evidence="5" id="KW-1185">Reference proteome</keyword>
<dbReference type="InterPro" id="IPR042089">
    <property type="entry name" value="Peptidase_M13_dom_2"/>
</dbReference>
<dbReference type="Pfam" id="PF05649">
    <property type="entry name" value="Peptidase_M13_N"/>
    <property type="match status" value="1"/>
</dbReference>
<comment type="similarity">
    <text evidence="1">Belongs to the peptidase M13 family.</text>
</comment>
<dbReference type="AlphaFoldDB" id="A0A9J6DS66"/>
<dbReference type="GO" id="GO:0005886">
    <property type="term" value="C:plasma membrane"/>
    <property type="evidence" value="ECO:0007669"/>
    <property type="project" value="TreeGrafter"/>
</dbReference>
<evidence type="ECO:0000313" key="5">
    <source>
        <dbReference type="Proteomes" id="UP000821866"/>
    </source>
</evidence>
<dbReference type="PROSITE" id="PS51885">
    <property type="entry name" value="NEPRILYSIN"/>
    <property type="match status" value="1"/>
</dbReference>
<dbReference type="GO" id="GO:0016485">
    <property type="term" value="P:protein processing"/>
    <property type="evidence" value="ECO:0007669"/>
    <property type="project" value="TreeGrafter"/>
</dbReference>
<keyword evidence="2" id="KW-1133">Transmembrane helix</keyword>
<evidence type="ECO:0000256" key="2">
    <source>
        <dbReference type="SAM" id="Phobius"/>
    </source>
</evidence>